<sequence length="521" mass="60646">MTSEQSQSPQTVTNTTDKVTPMEKVITLTSTHALSNSENDISSRDPKEKDMQIQTPITNQAEESTFMDEDPIDSNPNKGKSVEQNTNTQQNLPNSINITMLDNLFDKQPQDLNTAYKGFIPRDSFQQDYTNNDIINLLKTAFINDSNAFRFETNTLSTYRYFTIYFRTCDSLNQFIEKSPPSLKNIKIYELNNTSINTLIEQKFTNLDSAVIKIMDIPYNYNTKMLLKHLANKSNSAILKHKEIKKPPRRIQGRNKYGKPIFINPTYKQLIVRFQKQSAYDYFMQEEYWSLEIENFLVRILPGNPEDPEYKKRTSKFYKVTGLPINTNARDIKPIIKHVIGRTCTFTQTSRFSTMKNAYIYVDPKNYPDIVTNAVATPFNGSTVYIYPYSLSTKTCNICGNYNHTTDKCDDKNFTLDKNNRKIFNKRIIKRNTEKIAINNDYKTKFSHVISLNVNKSHSMNLNRITILNLQNNIKINKHHHTLSKPKNLTIHIDTIHYTNHHQCNTIIHQTTKLWKIEYNN</sequence>
<proteinExistence type="predicted"/>
<accession>A0A2I1H9Y9</accession>
<gene>
    <name evidence="2" type="ORF">RhiirA4_427701</name>
</gene>
<feature type="compositionally biased region" description="Polar residues" evidence="1">
    <location>
        <begin position="27"/>
        <end position="40"/>
    </location>
</feature>
<evidence type="ECO:0000313" key="2">
    <source>
        <dbReference type="EMBL" id="PKY55689.1"/>
    </source>
</evidence>
<protein>
    <submittedName>
        <fullName evidence="2">Uncharacterized protein</fullName>
    </submittedName>
</protein>
<feature type="compositionally biased region" description="Basic and acidic residues" evidence="1">
    <location>
        <begin position="41"/>
        <end position="51"/>
    </location>
</feature>
<dbReference type="EMBL" id="LLXI01001929">
    <property type="protein sequence ID" value="PKY55689.1"/>
    <property type="molecule type" value="Genomic_DNA"/>
</dbReference>
<reference evidence="2 3" key="1">
    <citation type="submission" date="2015-10" db="EMBL/GenBank/DDBJ databases">
        <title>Genome analyses suggest a sexual origin of heterokaryosis in a supposedly ancient asexual fungus.</title>
        <authorList>
            <person name="Ropars J."/>
            <person name="Sedzielewska K."/>
            <person name="Noel J."/>
            <person name="Charron P."/>
            <person name="Farinelli L."/>
            <person name="Marton T."/>
            <person name="Kruger M."/>
            <person name="Pelin A."/>
            <person name="Brachmann A."/>
            <person name="Corradi N."/>
        </authorList>
    </citation>
    <scope>NUCLEOTIDE SEQUENCE [LARGE SCALE GENOMIC DNA]</scope>
    <source>
        <strain evidence="2 3">A4</strain>
    </source>
</reference>
<dbReference type="VEuPathDB" id="FungiDB:RhiirA1_540744"/>
<name>A0A2I1H9Y9_9GLOM</name>
<evidence type="ECO:0000313" key="3">
    <source>
        <dbReference type="Proteomes" id="UP000234323"/>
    </source>
</evidence>
<feature type="region of interest" description="Disordered" evidence="1">
    <location>
        <begin position="1"/>
        <end position="94"/>
    </location>
</feature>
<comment type="caution">
    <text evidence="2">The sequence shown here is derived from an EMBL/GenBank/DDBJ whole genome shotgun (WGS) entry which is preliminary data.</text>
</comment>
<dbReference type="AlphaFoldDB" id="A0A2I1H9Y9"/>
<feature type="compositionally biased region" description="Polar residues" evidence="1">
    <location>
        <begin position="52"/>
        <end position="63"/>
    </location>
</feature>
<keyword evidence="3" id="KW-1185">Reference proteome</keyword>
<evidence type="ECO:0000256" key="1">
    <source>
        <dbReference type="SAM" id="MobiDB-lite"/>
    </source>
</evidence>
<dbReference type="VEuPathDB" id="FungiDB:FUN_011534"/>
<feature type="compositionally biased region" description="Polar residues" evidence="1">
    <location>
        <begin position="1"/>
        <end position="18"/>
    </location>
</feature>
<organism evidence="2 3">
    <name type="scientific">Rhizophagus irregularis</name>
    <dbReference type="NCBI Taxonomy" id="588596"/>
    <lineage>
        <taxon>Eukaryota</taxon>
        <taxon>Fungi</taxon>
        <taxon>Fungi incertae sedis</taxon>
        <taxon>Mucoromycota</taxon>
        <taxon>Glomeromycotina</taxon>
        <taxon>Glomeromycetes</taxon>
        <taxon>Glomerales</taxon>
        <taxon>Glomeraceae</taxon>
        <taxon>Rhizophagus</taxon>
    </lineage>
</organism>
<feature type="compositionally biased region" description="Polar residues" evidence="1">
    <location>
        <begin position="74"/>
        <end position="94"/>
    </location>
</feature>
<dbReference type="Proteomes" id="UP000234323">
    <property type="component" value="Unassembled WGS sequence"/>
</dbReference>